<dbReference type="EMBL" id="ASGP02000003">
    <property type="protein sequence ID" value="KAH9515841.1"/>
    <property type="molecule type" value="Genomic_DNA"/>
</dbReference>
<keyword evidence="3" id="KW-1185">Reference proteome</keyword>
<accession>A0A922HWH6</accession>
<evidence type="ECO:0008006" key="4">
    <source>
        <dbReference type="Google" id="ProtNLM"/>
    </source>
</evidence>
<keyword evidence="1" id="KW-0472">Membrane</keyword>
<sequence length="82" mass="9597">MEMNETNLCTHVQFIIIIAVVFLNTPLALDLDNINNQTKMSMVTHDLLKCIWCAHYIIIQQIGFKLWEYYVDDYGHGTNLSY</sequence>
<evidence type="ECO:0000313" key="2">
    <source>
        <dbReference type="EMBL" id="KAH9515841.1"/>
    </source>
</evidence>
<keyword evidence="1" id="KW-0812">Transmembrane</keyword>
<reference evidence="2" key="1">
    <citation type="submission" date="2013-05" db="EMBL/GenBank/DDBJ databases">
        <authorList>
            <person name="Yim A.K.Y."/>
            <person name="Chan T.F."/>
            <person name="Ji K.M."/>
            <person name="Liu X.Y."/>
            <person name="Zhou J.W."/>
            <person name="Li R.Q."/>
            <person name="Yang K.Y."/>
            <person name="Li J."/>
            <person name="Li M."/>
            <person name="Law P.T.W."/>
            <person name="Wu Y.L."/>
            <person name="Cai Z.L."/>
            <person name="Qin H."/>
            <person name="Bao Y."/>
            <person name="Leung R.K.K."/>
            <person name="Ng P.K.S."/>
            <person name="Zou J."/>
            <person name="Zhong X.J."/>
            <person name="Ran P.X."/>
            <person name="Zhong N.S."/>
            <person name="Liu Z.G."/>
            <person name="Tsui S.K.W."/>
        </authorList>
    </citation>
    <scope>NUCLEOTIDE SEQUENCE</scope>
    <source>
        <strain evidence="2">Derf</strain>
        <tissue evidence="2">Whole organism</tissue>
    </source>
</reference>
<dbReference type="AlphaFoldDB" id="A0A922HWH6"/>
<proteinExistence type="predicted"/>
<feature type="transmembrane region" description="Helical" evidence="1">
    <location>
        <begin position="12"/>
        <end position="31"/>
    </location>
</feature>
<evidence type="ECO:0000256" key="1">
    <source>
        <dbReference type="SAM" id="Phobius"/>
    </source>
</evidence>
<protein>
    <recommendedName>
        <fullName evidence="4">Transmembrane protein</fullName>
    </recommendedName>
</protein>
<organism evidence="2 3">
    <name type="scientific">Dermatophagoides farinae</name>
    <name type="common">American house dust mite</name>
    <dbReference type="NCBI Taxonomy" id="6954"/>
    <lineage>
        <taxon>Eukaryota</taxon>
        <taxon>Metazoa</taxon>
        <taxon>Ecdysozoa</taxon>
        <taxon>Arthropoda</taxon>
        <taxon>Chelicerata</taxon>
        <taxon>Arachnida</taxon>
        <taxon>Acari</taxon>
        <taxon>Acariformes</taxon>
        <taxon>Sarcoptiformes</taxon>
        <taxon>Astigmata</taxon>
        <taxon>Psoroptidia</taxon>
        <taxon>Analgoidea</taxon>
        <taxon>Pyroglyphidae</taxon>
        <taxon>Dermatophagoidinae</taxon>
        <taxon>Dermatophagoides</taxon>
    </lineage>
</organism>
<gene>
    <name evidence="2" type="ORF">DERF_006616</name>
</gene>
<dbReference type="Proteomes" id="UP000790347">
    <property type="component" value="Unassembled WGS sequence"/>
</dbReference>
<name>A0A922HWH6_DERFA</name>
<evidence type="ECO:0000313" key="3">
    <source>
        <dbReference type="Proteomes" id="UP000790347"/>
    </source>
</evidence>
<comment type="caution">
    <text evidence="2">The sequence shown here is derived from an EMBL/GenBank/DDBJ whole genome shotgun (WGS) entry which is preliminary data.</text>
</comment>
<keyword evidence="1" id="KW-1133">Transmembrane helix</keyword>
<reference evidence="2" key="2">
    <citation type="journal article" date="2022" name="Res Sq">
        <title>Comparative Genomics Reveals Insights into the Divergent Evolution of Astigmatic Mites and Household Pest Adaptations.</title>
        <authorList>
            <person name="Xiong Q."/>
            <person name="Wan A.T.-Y."/>
            <person name="Liu X.-Y."/>
            <person name="Fung C.S.-H."/>
            <person name="Xiao X."/>
            <person name="Malainual N."/>
            <person name="Hou J."/>
            <person name="Wang L."/>
            <person name="Wang M."/>
            <person name="Yang K."/>
            <person name="Cui Y."/>
            <person name="Leung E."/>
            <person name="Nong W."/>
            <person name="Shin S.-K."/>
            <person name="Au S."/>
            <person name="Jeong K.Y."/>
            <person name="Chew F.T."/>
            <person name="Hui J."/>
            <person name="Leung T.F."/>
            <person name="Tungtrongchitr A."/>
            <person name="Zhong N."/>
            <person name="Liu Z."/>
            <person name="Tsui S."/>
        </authorList>
    </citation>
    <scope>NUCLEOTIDE SEQUENCE</scope>
    <source>
        <strain evidence="2">Derf</strain>
        <tissue evidence="2">Whole organism</tissue>
    </source>
</reference>